<dbReference type="SFLD" id="SFLDS00003">
    <property type="entry name" value="Haloacid_Dehalogenase"/>
    <property type="match status" value="1"/>
</dbReference>
<dbReference type="InterPro" id="IPR023214">
    <property type="entry name" value="HAD_sf"/>
</dbReference>
<dbReference type="AlphaFoldDB" id="A0A1M7ZQ24"/>
<dbReference type="GO" id="GO:0000287">
    <property type="term" value="F:magnesium ion binding"/>
    <property type="evidence" value="ECO:0007669"/>
    <property type="project" value="TreeGrafter"/>
</dbReference>
<dbReference type="PANTHER" id="PTHR10000">
    <property type="entry name" value="PHOSPHOSERINE PHOSPHATASE"/>
    <property type="match status" value="1"/>
</dbReference>
<dbReference type="SFLD" id="SFLDG01140">
    <property type="entry name" value="C2.B:_Phosphomannomutase_and_P"/>
    <property type="match status" value="1"/>
</dbReference>
<dbReference type="Gene3D" id="3.40.50.1000">
    <property type="entry name" value="HAD superfamily/HAD-like"/>
    <property type="match status" value="1"/>
</dbReference>
<name>A0A1M7ZQ24_9HYPH</name>
<dbReference type="PANTHER" id="PTHR10000:SF8">
    <property type="entry name" value="HAD SUPERFAMILY HYDROLASE-LIKE, TYPE 3"/>
    <property type="match status" value="1"/>
</dbReference>
<sequence>MTDQTPHRTPSERISLLVSDVDGTLVDPNKALTPATLDAARRMREAGVELAIVSSRPPRGMAMLLEPLGVEIFGGFNGSAILKPDFTVIEQDFVPEQAARTSIEAFRKAGLEIWVFSGVEWYITDPNGPYVPKERHTVQFEPTLVDDFGPLLGKVGKIVGASRDYDLVARLEGELQGALGPSASAHRSQHYYLDVTPPDVDKGHAVRRFAEHFGVPLNEVAAIGDMVNDVPMFRTGGLAIAMGNASDEIKALADVVTARNDEDGFAAAVDRFVLPRAPGRK</sequence>
<dbReference type="OrthoDB" id="7847955at2"/>
<dbReference type="GO" id="GO:0005829">
    <property type="term" value="C:cytosol"/>
    <property type="evidence" value="ECO:0007669"/>
    <property type="project" value="TreeGrafter"/>
</dbReference>
<protein>
    <recommendedName>
        <fullName evidence="3">Cof subfamily of IIB subfamily of haloacid dehalogenase superfamily/HAD-superfamily hydrolase, subfamily IIB</fullName>
    </recommendedName>
</protein>
<gene>
    <name evidence="1" type="ORF">SAMN02745172_03581</name>
</gene>
<dbReference type="InterPro" id="IPR000150">
    <property type="entry name" value="Cof"/>
</dbReference>
<dbReference type="NCBIfam" id="TIGR00099">
    <property type="entry name" value="Cof-subfamily"/>
    <property type="match status" value="1"/>
</dbReference>
<dbReference type="RefSeq" id="WP_073631244.1">
    <property type="nucleotide sequence ID" value="NZ_FRXO01000009.1"/>
</dbReference>
<dbReference type="GO" id="GO:0016791">
    <property type="term" value="F:phosphatase activity"/>
    <property type="evidence" value="ECO:0007669"/>
    <property type="project" value="TreeGrafter"/>
</dbReference>
<reference evidence="1 2" key="1">
    <citation type="submission" date="2016-12" db="EMBL/GenBank/DDBJ databases">
        <authorList>
            <person name="Song W.-J."/>
            <person name="Kurnit D.M."/>
        </authorList>
    </citation>
    <scope>NUCLEOTIDE SEQUENCE [LARGE SCALE GENOMIC DNA]</scope>
    <source>
        <strain evidence="1 2">DSM 19599</strain>
    </source>
</reference>
<keyword evidence="2" id="KW-1185">Reference proteome</keyword>
<dbReference type="Proteomes" id="UP000186406">
    <property type="component" value="Unassembled WGS sequence"/>
</dbReference>
<dbReference type="Pfam" id="PF08282">
    <property type="entry name" value="Hydrolase_3"/>
    <property type="match status" value="1"/>
</dbReference>
<evidence type="ECO:0008006" key="3">
    <source>
        <dbReference type="Google" id="ProtNLM"/>
    </source>
</evidence>
<dbReference type="InterPro" id="IPR006379">
    <property type="entry name" value="HAD-SF_hydro_IIB"/>
</dbReference>
<dbReference type="InterPro" id="IPR036412">
    <property type="entry name" value="HAD-like_sf"/>
</dbReference>
<dbReference type="CDD" id="cd07516">
    <property type="entry name" value="HAD_Pase"/>
    <property type="match status" value="1"/>
</dbReference>
<dbReference type="EMBL" id="FRXO01000009">
    <property type="protein sequence ID" value="SHO66919.1"/>
    <property type="molecule type" value="Genomic_DNA"/>
</dbReference>
<evidence type="ECO:0000313" key="1">
    <source>
        <dbReference type="EMBL" id="SHO66919.1"/>
    </source>
</evidence>
<accession>A0A1M7ZQ24</accession>
<dbReference type="Gene3D" id="3.30.1240.10">
    <property type="match status" value="1"/>
</dbReference>
<organism evidence="1 2">
    <name type="scientific">Pseudoxanthobacter soli DSM 19599</name>
    <dbReference type="NCBI Taxonomy" id="1123029"/>
    <lineage>
        <taxon>Bacteria</taxon>
        <taxon>Pseudomonadati</taxon>
        <taxon>Pseudomonadota</taxon>
        <taxon>Alphaproteobacteria</taxon>
        <taxon>Hyphomicrobiales</taxon>
        <taxon>Segnochrobactraceae</taxon>
        <taxon>Pseudoxanthobacter</taxon>
    </lineage>
</organism>
<dbReference type="STRING" id="1123029.SAMN02745172_03581"/>
<proteinExistence type="predicted"/>
<evidence type="ECO:0000313" key="2">
    <source>
        <dbReference type="Proteomes" id="UP000186406"/>
    </source>
</evidence>
<dbReference type="SUPFAM" id="SSF56784">
    <property type="entry name" value="HAD-like"/>
    <property type="match status" value="1"/>
</dbReference>
<dbReference type="NCBIfam" id="TIGR01484">
    <property type="entry name" value="HAD-SF-IIB"/>
    <property type="match status" value="1"/>
</dbReference>